<keyword evidence="9" id="KW-1185">Reference proteome</keyword>
<dbReference type="Pfam" id="PF12823">
    <property type="entry name" value="DUF3817"/>
    <property type="match status" value="1"/>
</dbReference>
<sequence>MRLVRLVTLVEATSFLLLLAVAMPLKYLAGLPQAVRIVGMLHGVLFLLLCWALLQAVLDERLSAKRALATFAITFVPVAPFFFDKRLKQWEQE</sequence>
<evidence type="ECO:0000313" key="8">
    <source>
        <dbReference type="EMBL" id="KXU35838.1"/>
    </source>
</evidence>
<evidence type="ECO:0000256" key="4">
    <source>
        <dbReference type="ARBA" id="ARBA00022989"/>
    </source>
</evidence>
<keyword evidence="5 6" id="KW-0472">Membrane</keyword>
<reference evidence="9" key="1">
    <citation type="submission" date="2016-02" db="EMBL/GenBank/DDBJ databases">
        <authorList>
            <person name="Sanders J.G."/>
            <person name="Lin J.Y."/>
            <person name="Wertz J.T."/>
            <person name="Russell J.A."/>
            <person name="Moreau C.S."/>
            <person name="Powell S."/>
        </authorList>
    </citation>
    <scope>NUCLEOTIDE SEQUENCE [LARGE SCALE GENOMIC DNA]</scope>
    <source>
        <strain evidence="9">CAG34</strain>
    </source>
</reference>
<evidence type="ECO:0000313" key="9">
    <source>
        <dbReference type="Proteomes" id="UP000070058"/>
    </source>
</evidence>
<feature type="transmembrane region" description="Helical" evidence="6">
    <location>
        <begin position="34"/>
        <end position="54"/>
    </location>
</feature>
<dbReference type="PANTHER" id="PTHR40077:SF1">
    <property type="entry name" value="MEMBRANE PROTEIN"/>
    <property type="match status" value="1"/>
</dbReference>
<feature type="domain" description="DUF3817" evidence="7">
    <location>
        <begin position="2"/>
        <end position="88"/>
    </location>
</feature>
<dbReference type="NCBIfam" id="TIGR03954">
    <property type="entry name" value="integ_memb_HG"/>
    <property type="match status" value="1"/>
</dbReference>
<dbReference type="EMBL" id="LSZQ01000042">
    <property type="protein sequence ID" value="KXU35838.1"/>
    <property type="molecule type" value="Genomic_DNA"/>
</dbReference>
<evidence type="ECO:0000256" key="2">
    <source>
        <dbReference type="ARBA" id="ARBA00022475"/>
    </source>
</evidence>
<keyword evidence="3 6" id="KW-0812">Transmembrane</keyword>
<accession>A0A139SML5</accession>
<organism evidence="8 9">
    <name type="scientific">Cephaloticoccus primus</name>
    <dbReference type="NCBI Taxonomy" id="1548207"/>
    <lineage>
        <taxon>Bacteria</taxon>
        <taxon>Pseudomonadati</taxon>
        <taxon>Verrucomicrobiota</taxon>
        <taxon>Opitutia</taxon>
        <taxon>Opitutales</taxon>
        <taxon>Opitutaceae</taxon>
        <taxon>Cephaloticoccus</taxon>
    </lineage>
</organism>
<evidence type="ECO:0000256" key="5">
    <source>
        <dbReference type="ARBA" id="ARBA00023136"/>
    </source>
</evidence>
<keyword evidence="2" id="KW-1003">Cell membrane</keyword>
<evidence type="ECO:0000259" key="7">
    <source>
        <dbReference type="Pfam" id="PF12823"/>
    </source>
</evidence>
<dbReference type="Proteomes" id="UP000070058">
    <property type="component" value="Unassembled WGS sequence"/>
</dbReference>
<evidence type="ECO:0000256" key="6">
    <source>
        <dbReference type="SAM" id="Phobius"/>
    </source>
</evidence>
<gene>
    <name evidence="8" type="ORF">AXK11_05530</name>
</gene>
<evidence type="ECO:0000256" key="1">
    <source>
        <dbReference type="ARBA" id="ARBA00004651"/>
    </source>
</evidence>
<keyword evidence="4 6" id="KW-1133">Transmembrane helix</keyword>
<feature type="transmembrane region" description="Helical" evidence="6">
    <location>
        <begin position="66"/>
        <end position="83"/>
    </location>
</feature>
<comment type="caution">
    <text evidence="8">The sequence shown here is derived from an EMBL/GenBank/DDBJ whole genome shotgun (WGS) entry which is preliminary data.</text>
</comment>
<comment type="subcellular location">
    <subcellularLocation>
        <location evidence="1">Cell membrane</location>
        <topology evidence="1">Multi-pass membrane protein</topology>
    </subcellularLocation>
</comment>
<dbReference type="GO" id="GO:0005886">
    <property type="term" value="C:plasma membrane"/>
    <property type="evidence" value="ECO:0007669"/>
    <property type="project" value="UniProtKB-SubCell"/>
</dbReference>
<dbReference type="PANTHER" id="PTHR40077">
    <property type="entry name" value="MEMBRANE PROTEIN-RELATED"/>
    <property type="match status" value="1"/>
</dbReference>
<proteinExistence type="predicted"/>
<dbReference type="AlphaFoldDB" id="A0A139SML5"/>
<name>A0A139SML5_9BACT</name>
<evidence type="ECO:0000256" key="3">
    <source>
        <dbReference type="ARBA" id="ARBA00022692"/>
    </source>
</evidence>
<dbReference type="STRING" id="1548207.AXK11_05530"/>
<dbReference type="InterPro" id="IPR023845">
    <property type="entry name" value="DUF3817_TM"/>
</dbReference>
<protein>
    <recommendedName>
        <fullName evidence="7">DUF3817 domain-containing protein</fullName>
    </recommendedName>
</protein>